<organism evidence="3 4">
    <name type="scientific">Nocardiopsis alborubida</name>
    <dbReference type="NCBI Taxonomy" id="146802"/>
    <lineage>
        <taxon>Bacteria</taxon>
        <taxon>Bacillati</taxon>
        <taxon>Actinomycetota</taxon>
        <taxon>Actinomycetes</taxon>
        <taxon>Streptosporangiales</taxon>
        <taxon>Nocardiopsidaceae</taxon>
        <taxon>Nocardiopsis</taxon>
    </lineage>
</organism>
<evidence type="ECO:0000256" key="2">
    <source>
        <dbReference type="SAM" id="Phobius"/>
    </source>
</evidence>
<feature type="transmembrane region" description="Helical" evidence="2">
    <location>
        <begin position="40"/>
        <end position="59"/>
    </location>
</feature>
<feature type="region of interest" description="Disordered" evidence="1">
    <location>
        <begin position="148"/>
        <end position="171"/>
    </location>
</feature>
<protein>
    <submittedName>
        <fullName evidence="3">Uncharacterized protein</fullName>
    </submittedName>
</protein>
<evidence type="ECO:0000313" key="4">
    <source>
        <dbReference type="Proteomes" id="UP000553209"/>
    </source>
</evidence>
<dbReference type="AlphaFoldDB" id="A0A7X6MH22"/>
<keyword evidence="2" id="KW-0812">Transmembrane</keyword>
<sequence length="171" mass="19101">MRGLAVVLWISAAISLAVLVLNMTTAPMFGVEPGYAFGYSLPHTFIGALLAVVAIPVVRGRSWARTMAKVVLIIQIVLQSLMLFSGTSVLWALFLLPLAVTGVVLLHRPLSQWFFTVRDQAANQGYAQQHAAYHPHHQMNQGYYPPQQYPQQGFEQQPPQNGSWDQYPRQQ</sequence>
<keyword evidence="4" id="KW-1185">Reference proteome</keyword>
<dbReference type="Proteomes" id="UP000553209">
    <property type="component" value="Unassembled WGS sequence"/>
</dbReference>
<proteinExistence type="predicted"/>
<keyword evidence="2" id="KW-1133">Transmembrane helix</keyword>
<name>A0A7X6MH22_9ACTN</name>
<feature type="compositionally biased region" description="Low complexity" evidence="1">
    <location>
        <begin position="148"/>
        <end position="162"/>
    </location>
</feature>
<keyword evidence="2" id="KW-0472">Membrane</keyword>
<gene>
    <name evidence="3" type="ORF">HGB44_27960</name>
</gene>
<comment type="caution">
    <text evidence="3">The sequence shown here is derived from an EMBL/GenBank/DDBJ whole genome shotgun (WGS) entry which is preliminary data.</text>
</comment>
<evidence type="ECO:0000313" key="3">
    <source>
        <dbReference type="EMBL" id="NKZ01479.1"/>
    </source>
</evidence>
<reference evidence="3 4" key="1">
    <citation type="submission" date="2020-04" db="EMBL/GenBank/DDBJ databases">
        <title>MicrobeNet Type strains.</title>
        <authorList>
            <person name="Nicholson A.C."/>
        </authorList>
    </citation>
    <scope>NUCLEOTIDE SEQUENCE [LARGE SCALE GENOMIC DNA]</scope>
    <source>
        <strain evidence="3 4">ATCC 23612</strain>
    </source>
</reference>
<dbReference type="EMBL" id="JAAXPG010000037">
    <property type="protein sequence ID" value="NKZ01479.1"/>
    <property type="molecule type" value="Genomic_DNA"/>
</dbReference>
<accession>A0A7X6MH22</accession>
<evidence type="ECO:0000256" key="1">
    <source>
        <dbReference type="SAM" id="MobiDB-lite"/>
    </source>
</evidence>
<feature type="transmembrane region" description="Helical" evidence="2">
    <location>
        <begin position="66"/>
        <end position="83"/>
    </location>
</feature>